<dbReference type="RefSeq" id="WP_350939073.1">
    <property type="nucleotide sequence ID" value="NZ_JAYWLC010000028.1"/>
</dbReference>
<dbReference type="Gene3D" id="3.90.730.10">
    <property type="entry name" value="Ribonuclease T2-like"/>
    <property type="match status" value="1"/>
</dbReference>
<comment type="similarity">
    <text evidence="1 2">Belongs to the RNase T2 family.</text>
</comment>
<evidence type="ECO:0000313" key="4">
    <source>
        <dbReference type="EMBL" id="MER5173752.1"/>
    </source>
</evidence>
<dbReference type="PROSITE" id="PS00530">
    <property type="entry name" value="RNASE_T2_1"/>
    <property type="match status" value="1"/>
</dbReference>
<evidence type="ECO:0000256" key="3">
    <source>
        <dbReference type="SAM" id="SignalP"/>
    </source>
</evidence>
<dbReference type="InterPro" id="IPR036430">
    <property type="entry name" value="RNase_T2-like_sf"/>
</dbReference>
<feature type="chain" id="PRO_5047458010" evidence="3">
    <location>
        <begin position="23"/>
        <end position="217"/>
    </location>
</feature>
<dbReference type="Pfam" id="PF00445">
    <property type="entry name" value="Ribonuclease_T2"/>
    <property type="match status" value="1"/>
</dbReference>
<keyword evidence="5" id="KW-1185">Reference proteome</keyword>
<dbReference type="InterPro" id="IPR001568">
    <property type="entry name" value="RNase_T2-like"/>
</dbReference>
<evidence type="ECO:0000256" key="1">
    <source>
        <dbReference type="ARBA" id="ARBA00007469"/>
    </source>
</evidence>
<organism evidence="4 5">
    <name type="scientific">Thioclava kandeliae</name>
    <dbReference type="NCBI Taxonomy" id="3070818"/>
    <lineage>
        <taxon>Bacteria</taxon>
        <taxon>Pseudomonadati</taxon>
        <taxon>Pseudomonadota</taxon>
        <taxon>Alphaproteobacteria</taxon>
        <taxon>Rhodobacterales</taxon>
        <taxon>Paracoccaceae</taxon>
        <taxon>Thioclava</taxon>
    </lineage>
</organism>
<dbReference type="InterPro" id="IPR018188">
    <property type="entry name" value="RNase_T2_His_AS_1"/>
</dbReference>
<dbReference type="EMBL" id="JAYWLC010000028">
    <property type="protein sequence ID" value="MER5173752.1"/>
    <property type="molecule type" value="Genomic_DNA"/>
</dbReference>
<keyword evidence="3" id="KW-0732">Signal</keyword>
<comment type="caution">
    <text evidence="4">The sequence shown here is derived from an EMBL/GenBank/DDBJ whole genome shotgun (WGS) entry which is preliminary data.</text>
</comment>
<dbReference type="PANTHER" id="PTHR11240:SF22">
    <property type="entry name" value="RIBONUCLEASE T2"/>
    <property type="match status" value="1"/>
</dbReference>
<sequence>MTKLRAFLMIMALSGLALPAQAEGEKAGQFDYYVLALSWSPTWCALTGDARNSPQCDTARDGAHDFVLHGLWPQNEQGWPSYCTTPARDPSKRQTAAMADIMGTTGAAWYQWKKHGRCSGLGAQAYLDLARRAYDGVEIPDVFEKLTKDVTLPAHVVEEAFLEANPALTANGVTVTCQANRIQEVRICLDKDLSPRSCGADVIRDCTLTDAQMDGIR</sequence>
<dbReference type="PANTHER" id="PTHR11240">
    <property type="entry name" value="RIBONUCLEASE T2"/>
    <property type="match status" value="1"/>
</dbReference>
<reference evidence="4 5" key="1">
    <citation type="submission" date="2024-06" db="EMBL/GenBank/DDBJ databases">
        <title>Thioclava kandeliae sp. nov. from a rhizosphere soil sample of Kandelia candel in a mangrove.</title>
        <authorList>
            <person name="Mu T."/>
        </authorList>
    </citation>
    <scope>NUCLEOTIDE SEQUENCE [LARGE SCALE GENOMIC DNA]</scope>
    <source>
        <strain evidence="4 5">CPCC 100088</strain>
    </source>
</reference>
<dbReference type="InterPro" id="IPR039378">
    <property type="entry name" value="RNase_T2_prok"/>
</dbReference>
<evidence type="ECO:0000256" key="2">
    <source>
        <dbReference type="RuleBase" id="RU004328"/>
    </source>
</evidence>
<evidence type="ECO:0000313" key="5">
    <source>
        <dbReference type="Proteomes" id="UP001438953"/>
    </source>
</evidence>
<protein>
    <submittedName>
        <fullName evidence="4">Ribonuclease T2</fullName>
    </submittedName>
</protein>
<accession>A0ABV1SLI0</accession>
<gene>
    <name evidence="4" type="ORF">VSX56_18495</name>
</gene>
<feature type="signal peptide" evidence="3">
    <location>
        <begin position="1"/>
        <end position="22"/>
    </location>
</feature>
<dbReference type="CDD" id="cd01062">
    <property type="entry name" value="RNase_T2_prok"/>
    <property type="match status" value="1"/>
</dbReference>
<dbReference type="Proteomes" id="UP001438953">
    <property type="component" value="Unassembled WGS sequence"/>
</dbReference>
<dbReference type="SUPFAM" id="SSF55895">
    <property type="entry name" value="Ribonuclease Rh-like"/>
    <property type="match status" value="1"/>
</dbReference>
<proteinExistence type="inferred from homology"/>
<name>A0ABV1SLI0_9RHOB</name>